<name>A0A9N9AKY7_9GLOM</name>
<dbReference type="EMBL" id="CAJVPK010000618">
    <property type="protein sequence ID" value="CAG8532594.1"/>
    <property type="molecule type" value="Genomic_DNA"/>
</dbReference>
<feature type="region of interest" description="Disordered" evidence="1">
    <location>
        <begin position="51"/>
        <end position="71"/>
    </location>
</feature>
<evidence type="ECO:0000313" key="2">
    <source>
        <dbReference type="EMBL" id="CAG8532594.1"/>
    </source>
</evidence>
<protein>
    <submittedName>
        <fullName evidence="2">1269_t:CDS:1</fullName>
    </submittedName>
</protein>
<accession>A0A9N9AKY7</accession>
<dbReference type="AlphaFoldDB" id="A0A9N9AKY7"/>
<evidence type="ECO:0000256" key="1">
    <source>
        <dbReference type="SAM" id="MobiDB-lite"/>
    </source>
</evidence>
<keyword evidence="3" id="KW-1185">Reference proteome</keyword>
<proteinExistence type="predicted"/>
<organism evidence="2 3">
    <name type="scientific">Diversispora eburnea</name>
    <dbReference type="NCBI Taxonomy" id="1213867"/>
    <lineage>
        <taxon>Eukaryota</taxon>
        <taxon>Fungi</taxon>
        <taxon>Fungi incertae sedis</taxon>
        <taxon>Mucoromycota</taxon>
        <taxon>Glomeromycotina</taxon>
        <taxon>Glomeromycetes</taxon>
        <taxon>Diversisporales</taxon>
        <taxon>Diversisporaceae</taxon>
        <taxon>Diversispora</taxon>
    </lineage>
</organism>
<gene>
    <name evidence="2" type="ORF">DEBURN_LOCUS6215</name>
</gene>
<comment type="caution">
    <text evidence="2">The sequence shown here is derived from an EMBL/GenBank/DDBJ whole genome shotgun (WGS) entry which is preliminary data.</text>
</comment>
<dbReference type="Proteomes" id="UP000789706">
    <property type="component" value="Unassembled WGS sequence"/>
</dbReference>
<sequence>MADIQHQLETVIMKNENTEEYLKFPPARTKYSQGLFTPLAKISKYPSGLGFTQQARRPKYPSGSEYIPKTR</sequence>
<evidence type="ECO:0000313" key="3">
    <source>
        <dbReference type="Proteomes" id="UP000789706"/>
    </source>
</evidence>
<reference evidence="2" key="1">
    <citation type="submission" date="2021-06" db="EMBL/GenBank/DDBJ databases">
        <authorList>
            <person name="Kallberg Y."/>
            <person name="Tangrot J."/>
            <person name="Rosling A."/>
        </authorList>
    </citation>
    <scope>NUCLEOTIDE SEQUENCE</scope>
    <source>
        <strain evidence="2">AZ414A</strain>
    </source>
</reference>